<dbReference type="EMBL" id="ML977310">
    <property type="protein sequence ID" value="KAF2122483.1"/>
    <property type="molecule type" value="Genomic_DNA"/>
</dbReference>
<evidence type="ECO:0000256" key="1">
    <source>
        <dbReference type="SAM" id="MobiDB-lite"/>
    </source>
</evidence>
<accession>A0A6A5ZUB5</accession>
<feature type="region of interest" description="Disordered" evidence="1">
    <location>
        <begin position="111"/>
        <end position="131"/>
    </location>
</feature>
<protein>
    <recommendedName>
        <fullName evidence="4">F-box domain-containing protein</fullName>
    </recommendedName>
</protein>
<dbReference type="AlphaFoldDB" id="A0A6A5ZUB5"/>
<proteinExistence type="predicted"/>
<evidence type="ECO:0008006" key="4">
    <source>
        <dbReference type="Google" id="ProtNLM"/>
    </source>
</evidence>
<reference evidence="2" key="1">
    <citation type="journal article" date="2020" name="Stud. Mycol.">
        <title>101 Dothideomycetes genomes: a test case for predicting lifestyles and emergence of pathogens.</title>
        <authorList>
            <person name="Haridas S."/>
            <person name="Albert R."/>
            <person name="Binder M."/>
            <person name="Bloem J."/>
            <person name="Labutti K."/>
            <person name="Salamov A."/>
            <person name="Andreopoulos B."/>
            <person name="Baker S."/>
            <person name="Barry K."/>
            <person name="Bills G."/>
            <person name="Bluhm B."/>
            <person name="Cannon C."/>
            <person name="Castanera R."/>
            <person name="Culley D."/>
            <person name="Daum C."/>
            <person name="Ezra D."/>
            <person name="Gonzalez J."/>
            <person name="Henrissat B."/>
            <person name="Kuo A."/>
            <person name="Liang C."/>
            <person name="Lipzen A."/>
            <person name="Lutzoni F."/>
            <person name="Magnuson J."/>
            <person name="Mondo S."/>
            <person name="Nolan M."/>
            <person name="Ohm R."/>
            <person name="Pangilinan J."/>
            <person name="Park H.-J."/>
            <person name="Ramirez L."/>
            <person name="Alfaro M."/>
            <person name="Sun H."/>
            <person name="Tritt A."/>
            <person name="Yoshinaga Y."/>
            <person name="Zwiers L.-H."/>
            <person name="Turgeon B."/>
            <person name="Goodwin S."/>
            <person name="Spatafora J."/>
            <person name="Crous P."/>
            <person name="Grigoriev I."/>
        </authorList>
    </citation>
    <scope>NUCLEOTIDE SEQUENCE</scope>
    <source>
        <strain evidence="2">CBS 627.86</strain>
    </source>
</reference>
<dbReference type="Proteomes" id="UP000799770">
    <property type="component" value="Unassembled WGS sequence"/>
</dbReference>
<evidence type="ECO:0000313" key="3">
    <source>
        <dbReference type="Proteomes" id="UP000799770"/>
    </source>
</evidence>
<organism evidence="2 3">
    <name type="scientific">Lophiotrema nucula</name>
    <dbReference type="NCBI Taxonomy" id="690887"/>
    <lineage>
        <taxon>Eukaryota</taxon>
        <taxon>Fungi</taxon>
        <taxon>Dikarya</taxon>
        <taxon>Ascomycota</taxon>
        <taxon>Pezizomycotina</taxon>
        <taxon>Dothideomycetes</taxon>
        <taxon>Pleosporomycetidae</taxon>
        <taxon>Pleosporales</taxon>
        <taxon>Lophiotremataceae</taxon>
        <taxon>Lophiotrema</taxon>
    </lineage>
</organism>
<sequence length="272" mass="30761">MANSALAALTTSARVDHTNQATMSTRCLAPLPFELMLEVCQYLGDDALRALRATSYIMFHGALKYLATFYGRKAASQNFTITKNSLTVLLELLSIPAYRREMTHIGFASESPKLQDTLPSEPSQADRQRLEGAKKFERSAEARQMFDKIFQIVKDTPNIKSVGLEVQYQRYWLSSMRGVLAALKEAEIPHPILRLDVTTFNYIQETSKSRDPQSHGPAIITELEEKNQMGLIKELNMLDRPHCIDESGKFMKPKYLVQSLEDIDTLSFNGCF</sequence>
<keyword evidence="3" id="KW-1185">Reference proteome</keyword>
<name>A0A6A5ZUB5_9PLEO</name>
<feature type="compositionally biased region" description="Polar residues" evidence="1">
    <location>
        <begin position="112"/>
        <end position="123"/>
    </location>
</feature>
<gene>
    <name evidence="2" type="ORF">BDV96DRAFT_639067</name>
</gene>
<evidence type="ECO:0000313" key="2">
    <source>
        <dbReference type="EMBL" id="KAF2122483.1"/>
    </source>
</evidence>